<organism evidence="2">
    <name type="scientific">Tunturiibacter psychrotolerans</name>
    <dbReference type="NCBI Taxonomy" id="3069686"/>
    <lineage>
        <taxon>Bacteria</taxon>
        <taxon>Pseudomonadati</taxon>
        <taxon>Acidobacteriota</taxon>
        <taxon>Terriglobia</taxon>
        <taxon>Terriglobales</taxon>
        <taxon>Acidobacteriaceae</taxon>
        <taxon>Tunturiibacter</taxon>
    </lineage>
</organism>
<reference evidence="2" key="1">
    <citation type="submission" date="2023-08" db="EMBL/GenBank/DDBJ databases">
        <authorList>
            <person name="Messyasz A."/>
            <person name="Mannisto M.K."/>
            <person name="Kerkhof L.J."/>
            <person name="Haggblom M."/>
        </authorList>
    </citation>
    <scope>NUCLEOTIDE SEQUENCE</scope>
    <source>
        <strain evidence="2">X5P6</strain>
    </source>
</reference>
<accession>A0AAU7ZRN5</accession>
<evidence type="ECO:0000313" key="2">
    <source>
        <dbReference type="EMBL" id="XCB33568.1"/>
    </source>
</evidence>
<evidence type="ECO:0000256" key="1">
    <source>
        <dbReference type="SAM" id="MobiDB-lite"/>
    </source>
</evidence>
<dbReference type="RefSeq" id="WP_353064405.1">
    <property type="nucleotide sequence ID" value="NZ_CP132942.1"/>
</dbReference>
<sequence length="94" mass="10243">MIISKHEATDRHESVAGNCTETSRAPNVYTKGDLEAKAYALTGIRKLSTPRFNELYAALPNANDELATMGGCIVSHKTLRNVAKQLALSPDQKK</sequence>
<dbReference type="EMBL" id="CP132942">
    <property type="protein sequence ID" value="XCB33568.1"/>
    <property type="molecule type" value="Genomic_DNA"/>
</dbReference>
<gene>
    <name evidence="2" type="ORF">RBB77_01410</name>
</gene>
<dbReference type="AlphaFoldDB" id="A0AAU7ZRN5"/>
<proteinExistence type="predicted"/>
<feature type="region of interest" description="Disordered" evidence="1">
    <location>
        <begin position="1"/>
        <end position="24"/>
    </location>
</feature>
<reference evidence="2" key="2">
    <citation type="journal article" date="2024" name="Environ. Microbiol.">
        <title>Genome analysis and description of Tunturibacter gen. nov. expands the diversity of Terriglobia in tundra soils.</title>
        <authorList>
            <person name="Messyasz A."/>
            <person name="Mannisto M.K."/>
            <person name="Kerkhof L.J."/>
            <person name="Haggblom M.M."/>
        </authorList>
    </citation>
    <scope>NUCLEOTIDE SEQUENCE</scope>
    <source>
        <strain evidence="2">X5P6</strain>
    </source>
</reference>
<dbReference type="KEGG" id="tpsc:RBB77_01410"/>
<name>A0AAU7ZRN5_9BACT</name>
<protein>
    <submittedName>
        <fullName evidence="2">Uncharacterized protein</fullName>
    </submittedName>
</protein>
<feature type="compositionally biased region" description="Basic and acidic residues" evidence="1">
    <location>
        <begin position="1"/>
        <end position="14"/>
    </location>
</feature>